<comment type="caution">
    <text evidence="1">The sequence shown here is derived from an EMBL/GenBank/DDBJ whole genome shotgun (WGS) entry which is preliminary data.</text>
</comment>
<reference evidence="1" key="1">
    <citation type="journal article" date="2021" name="PeerJ">
        <title>Extensive microbial diversity within the chicken gut microbiome revealed by metagenomics and culture.</title>
        <authorList>
            <person name="Gilroy R."/>
            <person name="Ravi A."/>
            <person name="Getino M."/>
            <person name="Pursley I."/>
            <person name="Horton D.L."/>
            <person name="Alikhan N.F."/>
            <person name="Baker D."/>
            <person name="Gharbi K."/>
            <person name="Hall N."/>
            <person name="Watson M."/>
            <person name="Adriaenssens E.M."/>
            <person name="Foster-Nyarko E."/>
            <person name="Jarju S."/>
            <person name="Secka A."/>
            <person name="Antonio M."/>
            <person name="Oren A."/>
            <person name="Chaudhuri R.R."/>
            <person name="La Ragione R."/>
            <person name="Hildebrand F."/>
            <person name="Pallen M.J."/>
        </authorList>
    </citation>
    <scope>NUCLEOTIDE SEQUENCE</scope>
    <source>
        <strain evidence="1">CHK160-9182</strain>
    </source>
</reference>
<sequence>MTTNFTPNEQTLLKNLCKLFCSDYLYEPQFFSVHEFYRVTENYVNQLEIVESRKPVMSWQFAVNLLGHLNRHQFLSLDTKTRVPSEEEICGFLNNELAILPPEIAWRAPYLGMSDIGIRFLESCNPQRFVRGSQMNHEDYLAAFYSAFLEQFPAMMDFSNLHQWLKSGKVEVNTAMLHYQRDSRHCQLWRERNHLPCDDAEHQYRLPFMTLSDVIPFLEMCRQEGFVLDELWGYAEDPEDMDGRLSRVELFSAEEFTEYRQLFRSEAIVENTNNYLINHFQKYQQRFSQSGKNYFERFDCREISLKQR</sequence>
<reference evidence="1" key="2">
    <citation type="submission" date="2021-04" db="EMBL/GenBank/DDBJ databases">
        <authorList>
            <person name="Gilroy R."/>
        </authorList>
    </citation>
    <scope>NUCLEOTIDE SEQUENCE</scope>
    <source>
        <strain evidence="1">CHK160-9182</strain>
    </source>
</reference>
<gene>
    <name evidence="1" type="ORF">H9889_05950</name>
</gene>
<protein>
    <submittedName>
        <fullName evidence="1">Uncharacterized protein</fullName>
    </submittedName>
</protein>
<name>A0A9D1Q744_9GAMM</name>
<dbReference type="EMBL" id="DXHP01000130">
    <property type="protein sequence ID" value="HIW06852.1"/>
    <property type="molecule type" value="Genomic_DNA"/>
</dbReference>
<evidence type="ECO:0000313" key="2">
    <source>
        <dbReference type="Proteomes" id="UP000823934"/>
    </source>
</evidence>
<accession>A0A9D1Q744</accession>
<evidence type="ECO:0000313" key="1">
    <source>
        <dbReference type="EMBL" id="HIW06852.1"/>
    </source>
</evidence>
<proteinExistence type="predicted"/>
<organism evidence="1 2">
    <name type="scientific">Candidatus Ignatzschineria merdigallinarum</name>
    <dbReference type="NCBI Taxonomy" id="2838621"/>
    <lineage>
        <taxon>Bacteria</taxon>
        <taxon>Pseudomonadati</taxon>
        <taxon>Pseudomonadota</taxon>
        <taxon>Gammaproteobacteria</taxon>
        <taxon>Cardiobacteriales</taxon>
        <taxon>Ignatzschineriaceae</taxon>
        <taxon>Ignatzschineria</taxon>
    </lineage>
</organism>
<dbReference type="Proteomes" id="UP000823934">
    <property type="component" value="Unassembled WGS sequence"/>
</dbReference>
<dbReference type="AlphaFoldDB" id="A0A9D1Q744"/>